<dbReference type="InterPro" id="IPR000073">
    <property type="entry name" value="AB_hydrolase_1"/>
</dbReference>
<sequence length="339" mass="36440">MDHVKRNEAMRRAMSRARMLDYGLSPDRADEGLARSAANRPWEGIFAQIANDARKQGLLGQAAQAMNFAQMADSFDTPERIVLFKQGTADFAGHVAGLDAPPKRIELPYKGKTVYAWDFGSGDKAILVLGGMSGWAASFLRIAAAVTGKGMRCILMDGPGQGDTRIIGGLYLHDGYTGAVSAMVDHLEASGSSRIGVWGNSMGGLFAMISARDDRRLRAACSNGAPPRMFLPEFRMAAEQMAALFGVMSVEDAAILPELEPTFEALAFNPALQPLPCPGLICEGGKDPLAPPGVQKPFLDGAPQGSDALLWEDGEHAIYNHGDDRNEKVTRWFAARLAE</sequence>
<evidence type="ECO:0000313" key="3">
    <source>
        <dbReference type="EMBL" id="MBD8893648.1"/>
    </source>
</evidence>
<dbReference type="EMBL" id="JACYXI010000014">
    <property type="protein sequence ID" value="MBD8893648.1"/>
    <property type="molecule type" value="Genomic_DNA"/>
</dbReference>
<dbReference type="InterPro" id="IPR050261">
    <property type="entry name" value="FrsA_esterase"/>
</dbReference>
<organism evidence="3 4">
    <name type="scientific">Roseibium litorale</name>
    <dbReference type="NCBI Taxonomy" id="2803841"/>
    <lineage>
        <taxon>Bacteria</taxon>
        <taxon>Pseudomonadati</taxon>
        <taxon>Pseudomonadota</taxon>
        <taxon>Alphaproteobacteria</taxon>
        <taxon>Hyphomicrobiales</taxon>
        <taxon>Stappiaceae</taxon>
        <taxon>Roseibium</taxon>
    </lineage>
</organism>
<keyword evidence="3" id="KW-0378">Hydrolase</keyword>
<dbReference type="Gene3D" id="3.40.50.1820">
    <property type="entry name" value="alpha/beta hydrolase"/>
    <property type="match status" value="1"/>
</dbReference>
<reference evidence="3 4" key="2">
    <citation type="journal article" date="2021" name="Int. J. Syst. Evol. Microbiol.">
        <title>Roseibium litorale sp. nov., isolated from a tidal flat sediment and proposal for the reclassification of Labrenzia polysiphoniae as Roseibium polysiphoniae comb. nov.</title>
        <authorList>
            <person name="Liu Y."/>
            <person name="Pei T."/>
            <person name="Du J."/>
            <person name="Chao M."/>
            <person name="Deng M.R."/>
            <person name="Zhu H."/>
        </authorList>
    </citation>
    <scope>NUCLEOTIDE SEQUENCE [LARGE SCALE GENOMIC DNA]</scope>
    <source>
        <strain evidence="3 4">4C16A</strain>
    </source>
</reference>
<dbReference type="RefSeq" id="WP_192149845.1">
    <property type="nucleotide sequence ID" value="NZ_JACYXI010000014.1"/>
</dbReference>
<evidence type="ECO:0000313" key="4">
    <source>
        <dbReference type="Proteomes" id="UP000632063"/>
    </source>
</evidence>
<dbReference type="GO" id="GO:0016787">
    <property type="term" value="F:hydrolase activity"/>
    <property type="evidence" value="ECO:0007669"/>
    <property type="project" value="UniProtKB-KW"/>
</dbReference>
<dbReference type="Proteomes" id="UP000632063">
    <property type="component" value="Unassembled WGS sequence"/>
</dbReference>
<name>A0ABR9CS04_9HYPH</name>
<protein>
    <submittedName>
        <fullName evidence="3">Alpha/beta fold hydrolase</fullName>
    </submittedName>
</protein>
<gene>
    <name evidence="3" type="ORF">IG616_19040</name>
</gene>
<evidence type="ECO:0000256" key="1">
    <source>
        <dbReference type="ARBA" id="ARBA00038115"/>
    </source>
</evidence>
<keyword evidence="4" id="KW-1185">Reference proteome</keyword>
<dbReference type="InterPro" id="IPR029058">
    <property type="entry name" value="AB_hydrolase_fold"/>
</dbReference>
<comment type="caution">
    <text evidence="3">The sequence shown here is derived from an EMBL/GenBank/DDBJ whole genome shotgun (WGS) entry which is preliminary data.</text>
</comment>
<evidence type="ECO:0000259" key="2">
    <source>
        <dbReference type="Pfam" id="PF00561"/>
    </source>
</evidence>
<proteinExistence type="inferred from homology"/>
<feature type="domain" description="AB hydrolase-1" evidence="2">
    <location>
        <begin position="125"/>
        <end position="245"/>
    </location>
</feature>
<dbReference type="Pfam" id="PF00561">
    <property type="entry name" value="Abhydrolase_1"/>
    <property type="match status" value="1"/>
</dbReference>
<dbReference type="PANTHER" id="PTHR22946">
    <property type="entry name" value="DIENELACTONE HYDROLASE DOMAIN-CONTAINING PROTEIN-RELATED"/>
    <property type="match status" value="1"/>
</dbReference>
<reference evidence="4" key="1">
    <citation type="submission" date="2020-09" db="EMBL/GenBank/DDBJ databases">
        <title>The genome sequence of strain Labrenzia suaedae 4C16A.</title>
        <authorList>
            <person name="Liu Y."/>
        </authorList>
    </citation>
    <scope>NUCLEOTIDE SEQUENCE [LARGE SCALE GENOMIC DNA]</scope>
    <source>
        <strain evidence="4">4C16A</strain>
    </source>
</reference>
<dbReference type="SUPFAM" id="SSF53474">
    <property type="entry name" value="alpha/beta-Hydrolases"/>
    <property type="match status" value="1"/>
</dbReference>
<comment type="similarity">
    <text evidence="1">Belongs to the AB hydrolase superfamily. FUS2 hydrolase family.</text>
</comment>
<dbReference type="PANTHER" id="PTHR22946:SF12">
    <property type="entry name" value="CONIDIAL PIGMENT BIOSYNTHESIS PROTEIN AYG1 (AFU_ORTHOLOGUE AFUA_2G17550)"/>
    <property type="match status" value="1"/>
</dbReference>
<accession>A0ABR9CS04</accession>